<dbReference type="Proteomes" id="UP001201985">
    <property type="component" value="Unassembled WGS sequence"/>
</dbReference>
<proteinExistence type="predicted"/>
<evidence type="ECO:0000259" key="2">
    <source>
        <dbReference type="Pfam" id="PF22818"/>
    </source>
</evidence>
<dbReference type="RefSeq" id="WP_120007695.1">
    <property type="nucleotide sequence ID" value="NZ_JALBUU010000004.1"/>
</dbReference>
<gene>
    <name evidence="3" type="ORF">MON41_09585</name>
</gene>
<feature type="transmembrane region" description="Helical" evidence="1">
    <location>
        <begin position="29"/>
        <end position="48"/>
    </location>
</feature>
<keyword evidence="1" id="KW-0812">Transmembrane</keyword>
<sequence length="105" mass="10933">MAASDSGLHRFTVPASHPAFAGHFPGHPLVPGVVLVDLALAHLAALGFGRAARLTRAKFTAPVGPDEWVELRWERHGSGRIGFQGHCRGALAFSGDAVLESGTAA</sequence>
<keyword evidence="4" id="KW-1185">Reference proteome</keyword>
<dbReference type="InterPro" id="IPR054545">
    <property type="entry name" value="ApeI-like"/>
</dbReference>
<accession>A0ABS9W468</accession>
<evidence type="ECO:0000313" key="3">
    <source>
        <dbReference type="EMBL" id="MCI0754007.1"/>
    </source>
</evidence>
<dbReference type="Gene3D" id="3.10.129.10">
    <property type="entry name" value="Hotdog Thioesterase"/>
    <property type="match status" value="1"/>
</dbReference>
<dbReference type="Pfam" id="PF22818">
    <property type="entry name" value="ApeI-like"/>
    <property type="match status" value="1"/>
</dbReference>
<name>A0ABS9W468_9PROT</name>
<comment type="caution">
    <text evidence="3">The sequence shown here is derived from an EMBL/GenBank/DDBJ whole genome shotgun (WGS) entry which is preliminary data.</text>
</comment>
<reference evidence="3 4" key="1">
    <citation type="submission" date="2022-03" db="EMBL/GenBank/DDBJ databases">
        <title>Complete genome analysis of Roseomonas KG 17.1 : a prolific producer of plant growth promoters.</title>
        <authorList>
            <person name="Saadouli I."/>
            <person name="Najjari A."/>
            <person name="Mosbah A."/>
            <person name="Ouzari H.I."/>
        </authorList>
    </citation>
    <scope>NUCLEOTIDE SEQUENCE [LARGE SCALE GENOMIC DNA]</scope>
    <source>
        <strain evidence="3 4">KG17-1</strain>
    </source>
</reference>
<feature type="domain" description="ApeI dehydratase-like" evidence="2">
    <location>
        <begin position="9"/>
        <end position="84"/>
    </location>
</feature>
<dbReference type="SUPFAM" id="SSF54637">
    <property type="entry name" value="Thioesterase/thiol ester dehydrase-isomerase"/>
    <property type="match status" value="1"/>
</dbReference>
<evidence type="ECO:0000256" key="1">
    <source>
        <dbReference type="SAM" id="Phobius"/>
    </source>
</evidence>
<keyword evidence="1" id="KW-1133">Transmembrane helix</keyword>
<keyword evidence="1" id="KW-0472">Membrane</keyword>
<dbReference type="EMBL" id="JALBUU010000004">
    <property type="protein sequence ID" value="MCI0754007.1"/>
    <property type="molecule type" value="Genomic_DNA"/>
</dbReference>
<evidence type="ECO:0000313" key="4">
    <source>
        <dbReference type="Proteomes" id="UP001201985"/>
    </source>
</evidence>
<dbReference type="InterPro" id="IPR029069">
    <property type="entry name" value="HotDog_dom_sf"/>
</dbReference>
<organism evidence="3 4">
    <name type="scientific">Teichococcus vastitatis</name>
    <dbReference type="NCBI Taxonomy" id="2307076"/>
    <lineage>
        <taxon>Bacteria</taxon>
        <taxon>Pseudomonadati</taxon>
        <taxon>Pseudomonadota</taxon>
        <taxon>Alphaproteobacteria</taxon>
        <taxon>Acetobacterales</taxon>
        <taxon>Roseomonadaceae</taxon>
        <taxon>Roseomonas</taxon>
    </lineage>
</organism>
<protein>
    <recommendedName>
        <fullName evidence="2">ApeI dehydratase-like domain-containing protein</fullName>
    </recommendedName>
</protein>